<dbReference type="EMBL" id="JBEAAL010000001">
    <property type="protein sequence ID" value="MEQ1403874.1"/>
    <property type="molecule type" value="Genomic_DNA"/>
</dbReference>
<dbReference type="InterPro" id="IPR013762">
    <property type="entry name" value="Integrase-like_cat_sf"/>
</dbReference>
<dbReference type="InterPro" id="IPR002104">
    <property type="entry name" value="Integrase_catalytic"/>
</dbReference>
<gene>
    <name evidence="4" type="ORF">ABK249_02915</name>
</gene>
<dbReference type="PANTHER" id="PTHR30349:SF64">
    <property type="entry name" value="PROPHAGE INTEGRASE INTD-RELATED"/>
    <property type="match status" value="1"/>
</dbReference>
<feature type="domain" description="Tyr recombinase" evidence="3">
    <location>
        <begin position="164"/>
        <end position="339"/>
    </location>
</feature>
<protein>
    <submittedName>
        <fullName evidence="4">Site-specific integrase</fullName>
    </submittedName>
</protein>
<dbReference type="Proteomes" id="UP001496627">
    <property type="component" value="Unassembled WGS sequence"/>
</dbReference>
<dbReference type="PROSITE" id="PS51898">
    <property type="entry name" value="TYR_RECOMBINASE"/>
    <property type="match status" value="1"/>
</dbReference>
<dbReference type="InterPro" id="IPR050090">
    <property type="entry name" value="Tyrosine_recombinase_XerCD"/>
</dbReference>
<evidence type="ECO:0000256" key="2">
    <source>
        <dbReference type="ARBA" id="ARBA00023172"/>
    </source>
</evidence>
<evidence type="ECO:0000313" key="5">
    <source>
        <dbReference type="Proteomes" id="UP001496627"/>
    </source>
</evidence>
<dbReference type="Pfam" id="PF00589">
    <property type="entry name" value="Phage_integrase"/>
    <property type="match status" value="1"/>
</dbReference>
<comment type="caution">
    <text evidence="4">The sequence shown here is derived from an EMBL/GenBank/DDBJ whole genome shotgun (WGS) entry which is preliminary data.</text>
</comment>
<keyword evidence="1" id="KW-0229">DNA integration</keyword>
<evidence type="ECO:0000259" key="3">
    <source>
        <dbReference type="PROSITE" id="PS51898"/>
    </source>
</evidence>
<dbReference type="SUPFAM" id="SSF56349">
    <property type="entry name" value="DNA breaking-rejoining enzymes"/>
    <property type="match status" value="1"/>
</dbReference>
<keyword evidence="5" id="KW-1185">Reference proteome</keyword>
<dbReference type="InterPro" id="IPR011010">
    <property type="entry name" value="DNA_brk_join_enz"/>
</dbReference>
<reference evidence="4 5" key="1">
    <citation type="submission" date="2024-05" db="EMBL/GenBank/DDBJ databases">
        <title>Neorhizobium sp. Rsf11, a plant growth promoting and heavy metal resistant PAH-degrader.</title>
        <authorList>
            <person name="Golubev S.N."/>
            <person name="Muratova A.Y."/>
            <person name="Markelova M.I."/>
        </authorList>
    </citation>
    <scope>NUCLEOTIDE SEQUENCE [LARGE SCALE GENOMIC DNA]</scope>
    <source>
        <strain evidence="4 5">Rsf11</strain>
    </source>
</reference>
<evidence type="ECO:0000256" key="1">
    <source>
        <dbReference type="ARBA" id="ARBA00022908"/>
    </source>
</evidence>
<dbReference type="PANTHER" id="PTHR30349">
    <property type="entry name" value="PHAGE INTEGRASE-RELATED"/>
    <property type="match status" value="1"/>
</dbReference>
<keyword evidence="2" id="KW-0233">DNA recombination</keyword>
<organism evidence="4 5">
    <name type="scientific">Neorhizobium phenanthreniclasticum</name>
    <dbReference type="NCBI Taxonomy" id="3157917"/>
    <lineage>
        <taxon>Bacteria</taxon>
        <taxon>Pseudomonadati</taxon>
        <taxon>Pseudomonadota</taxon>
        <taxon>Alphaproteobacteria</taxon>
        <taxon>Hyphomicrobiales</taxon>
        <taxon>Rhizobiaceae</taxon>
        <taxon>Rhizobium/Agrobacterium group</taxon>
        <taxon>Neorhizobium</taxon>
    </lineage>
</organism>
<dbReference type="Gene3D" id="1.10.443.10">
    <property type="entry name" value="Intergrase catalytic core"/>
    <property type="match status" value="1"/>
</dbReference>
<dbReference type="RefSeq" id="WP_348862176.1">
    <property type="nucleotide sequence ID" value="NZ_JBEAAL010000001.1"/>
</dbReference>
<evidence type="ECO:0000313" key="4">
    <source>
        <dbReference type="EMBL" id="MEQ1403874.1"/>
    </source>
</evidence>
<proteinExistence type="predicted"/>
<sequence>MVQVELKGIHTVKIRKSGRIFVYYYAWRGGPRLEGVPGTAEFMASYNEAIESRHAVDDTKLQSVINHYKKTEFPKLSDSTRRVWSPWLDRISAHFGQMRTAIFNHHEKIRPSIRRWRNQYAKTPRTADLGMQVLSRILSHGVDPLGKIASNPCDGIKHLYTSSRAEIVWTDDDIAQIKAVASDEVCFAVDLAAHTGLRVGDLVRLSWSHVGEDAIVITTGKSKHRREAVVPLYDDLRSLLGRIPKRSPVILTNSRKKPWTNDGLASSFWTAKVEANMQERDLHFHDLRGTAATKFYIAGLSIRVIAEIMGWEEEYVEKIIKRYVARGAATREAIRQINDARQRRSDQAKKNEG</sequence>
<accession>A0ABV0LW88</accession>
<name>A0ABV0LW88_9HYPH</name>